<keyword evidence="1" id="KW-0472">Membrane</keyword>
<keyword evidence="1" id="KW-1133">Transmembrane helix</keyword>
<dbReference type="Proteomes" id="UP000325434">
    <property type="component" value="Unassembled WGS sequence"/>
</dbReference>
<keyword evidence="1" id="KW-0812">Transmembrane</keyword>
<organism evidence="2">
    <name type="scientific">Aspergillus flavus</name>
    <dbReference type="NCBI Taxonomy" id="5059"/>
    <lineage>
        <taxon>Eukaryota</taxon>
        <taxon>Fungi</taxon>
        <taxon>Dikarya</taxon>
        <taxon>Ascomycota</taxon>
        <taxon>Pezizomycotina</taxon>
        <taxon>Eurotiomycetes</taxon>
        <taxon>Eurotiomycetidae</taxon>
        <taxon>Eurotiales</taxon>
        <taxon>Aspergillaceae</taxon>
        <taxon>Aspergillus</taxon>
        <taxon>Aspergillus subgen. Circumdati</taxon>
    </lineage>
</organism>
<name>A0A5N6H777_ASPFL</name>
<evidence type="ECO:0000313" key="2">
    <source>
        <dbReference type="EMBL" id="KAB8250027.1"/>
    </source>
</evidence>
<feature type="transmembrane region" description="Helical" evidence="1">
    <location>
        <begin position="70"/>
        <end position="87"/>
    </location>
</feature>
<evidence type="ECO:0000256" key="1">
    <source>
        <dbReference type="SAM" id="Phobius"/>
    </source>
</evidence>
<dbReference type="AlphaFoldDB" id="A0A5N6H777"/>
<sequence length="116" mass="13214">MIMPPDVILNWAQRYVQHTRAWMILWRNASSHLMRGSNVWTEGRSSEPVLLSELVRRAWPSHRASNPPNGIGICMIFSLGLLLALFLRSSTSHRMALFFSQHLCPPHPGHFLSTPS</sequence>
<dbReference type="EMBL" id="ML734567">
    <property type="protein sequence ID" value="KAB8250027.1"/>
    <property type="molecule type" value="Genomic_DNA"/>
</dbReference>
<proteinExistence type="predicted"/>
<accession>A0A5N6H777</accession>
<gene>
    <name evidence="2" type="ORF">BDV35DRAFT_342844</name>
</gene>
<protein>
    <submittedName>
        <fullName evidence="2">Uncharacterized protein</fullName>
    </submittedName>
</protein>
<reference evidence="2" key="1">
    <citation type="submission" date="2019-04" db="EMBL/GenBank/DDBJ databases">
        <title>Friends and foes A comparative genomics study of 23 Aspergillus species from section Flavi.</title>
        <authorList>
            <consortium name="DOE Joint Genome Institute"/>
            <person name="Kjaerbolling I."/>
            <person name="Vesth T."/>
            <person name="Frisvad J.C."/>
            <person name="Nybo J.L."/>
            <person name="Theobald S."/>
            <person name="Kildgaard S."/>
            <person name="Isbrandt T."/>
            <person name="Kuo A."/>
            <person name="Sato A."/>
            <person name="Lyhne E.K."/>
            <person name="Kogle M.E."/>
            <person name="Wiebenga A."/>
            <person name="Kun R.S."/>
            <person name="Lubbers R.J."/>
            <person name="Makela M.R."/>
            <person name="Barry K."/>
            <person name="Chovatia M."/>
            <person name="Clum A."/>
            <person name="Daum C."/>
            <person name="Haridas S."/>
            <person name="He G."/>
            <person name="LaButti K."/>
            <person name="Lipzen A."/>
            <person name="Mondo S."/>
            <person name="Riley R."/>
            <person name="Salamov A."/>
            <person name="Simmons B.A."/>
            <person name="Magnuson J.K."/>
            <person name="Henrissat B."/>
            <person name="Mortensen U.H."/>
            <person name="Larsen T.O."/>
            <person name="Devries R.P."/>
            <person name="Grigoriev I.V."/>
            <person name="Machida M."/>
            <person name="Baker S.E."/>
            <person name="Andersen M.R."/>
        </authorList>
    </citation>
    <scope>NUCLEOTIDE SEQUENCE [LARGE SCALE GENOMIC DNA]</scope>
    <source>
        <strain evidence="2">CBS 121.62</strain>
    </source>
</reference>